<feature type="signal peptide" evidence="1">
    <location>
        <begin position="1"/>
        <end position="23"/>
    </location>
</feature>
<sequence>MRSTLTKISLLLLLIEGALPASAAAPAINPGSLQVSPATITYPAHLGDTLSTIAEQLTSNRNNWVQLAKLNHIQNDRTIPVGTAILIPVSLLPDEPASAQIIALSGSVDAVDADGRALTVALGAALAEGAVIQTGSNSFLSLALPDASHIAVPSNSQVKLSKLRTARYTHSPRTEITLMNGRVESKVSPLEKNKGRFEVRSPLAVAGVRGTDFRVDLVGDRVMTEVLSGGVAVAKIKQPAALTLHPGQGNVTDAKGVGKAVALLAAPRFTGHPELQERPILRFSVEPVAGARRYRAQIATDMDARNILSEIDSDSTDIKVSGLDDGAYFVRVTALDQLGLQGIPHIAAFKLKARPEPPFSIEPKTKSRSEHVLFGWTEAANAQSYHLQVATDADFSNVVIDQAELAAPQFTADQLAPGNYFWRVATIIKQQAGPNQGPYSDPQAFSLLPALKLPKIADAIDGDLSFRWPAEADQKFVVEIGRDTGFSSLLLTQQTATPEITIPRPPSGTYFIRVKAIDADGYVGPFSAAQKVTIGSHWVTSDGTSLQNTGGSTQAEF</sequence>
<dbReference type="Gene3D" id="3.10.350.10">
    <property type="entry name" value="LysM domain"/>
    <property type="match status" value="1"/>
</dbReference>
<feature type="chain" id="PRO_5046871706" evidence="1">
    <location>
        <begin position="24"/>
        <end position="557"/>
    </location>
</feature>
<dbReference type="Pfam" id="PF04773">
    <property type="entry name" value="FecR"/>
    <property type="match status" value="1"/>
</dbReference>
<dbReference type="PANTHER" id="PTHR38731:SF1">
    <property type="entry name" value="FECR PROTEIN DOMAIN-CONTAINING PROTEIN"/>
    <property type="match status" value="1"/>
</dbReference>
<dbReference type="InterPro" id="IPR006860">
    <property type="entry name" value="FecR"/>
</dbReference>
<keyword evidence="1" id="KW-0732">Signal</keyword>
<dbReference type="PROSITE" id="PS51782">
    <property type="entry name" value="LYSM"/>
    <property type="match status" value="1"/>
</dbReference>
<proteinExistence type="predicted"/>
<keyword evidence="4" id="KW-1185">Reference proteome</keyword>
<dbReference type="InterPro" id="IPR036779">
    <property type="entry name" value="LysM_dom_sf"/>
</dbReference>
<evidence type="ECO:0000313" key="4">
    <source>
        <dbReference type="Proteomes" id="UP001596045"/>
    </source>
</evidence>
<dbReference type="PIRSF" id="PIRSF029644">
    <property type="entry name" value="UCP029644"/>
    <property type="match status" value="1"/>
</dbReference>
<protein>
    <submittedName>
        <fullName evidence="3">FecR domain-containing protein</fullName>
    </submittedName>
</protein>
<organism evidence="3 4">
    <name type="scientific">Paraherbaspirillum soli</name>
    <dbReference type="NCBI Taxonomy" id="631222"/>
    <lineage>
        <taxon>Bacteria</taxon>
        <taxon>Pseudomonadati</taxon>
        <taxon>Pseudomonadota</taxon>
        <taxon>Betaproteobacteria</taxon>
        <taxon>Burkholderiales</taxon>
        <taxon>Oxalobacteraceae</taxon>
        <taxon>Paraherbaspirillum</taxon>
    </lineage>
</organism>
<feature type="domain" description="LysM" evidence="2">
    <location>
        <begin position="40"/>
        <end position="87"/>
    </location>
</feature>
<name>A0ABW0MHT0_9BURK</name>
<evidence type="ECO:0000313" key="3">
    <source>
        <dbReference type="EMBL" id="MFC5476466.1"/>
    </source>
</evidence>
<dbReference type="Gene3D" id="2.60.40.10">
    <property type="entry name" value="Immunoglobulins"/>
    <property type="match status" value="2"/>
</dbReference>
<dbReference type="InterPro" id="IPR018392">
    <property type="entry name" value="LysM"/>
</dbReference>
<evidence type="ECO:0000256" key="1">
    <source>
        <dbReference type="SAM" id="SignalP"/>
    </source>
</evidence>
<dbReference type="Pfam" id="PF01476">
    <property type="entry name" value="LysM"/>
    <property type="match status" value="1"/>
</dbReference>
<gene>
    <name evidence="3" type="ORF">ACFPM8_21075</name>
</gene>
<reference evidence="4" key="1">
    <citation type="journal article" date="2019" name="Int. J. Syst. Evol. Microbiol.">
        <title>The Global Catalogue of Microorganisms (GCM) 10K type strain sequencing project: providing services to taxonomists for standard genome sequencing and annotation.</title>
        <authorList>
            <consortium name="The Broad Institute Genomics Platform"/>
            <consortium name="The Broad Institute Genome Sequencing Center for Infectious Disease"/>
            <person name="Wu L."/>
            <person name="Ma J."/>
        </authorList>
    </citation>
    <scope>NUCLEOTIDE SEQUENCE [LARGE SCALE GENOMIC DNA]</scope>
    <source>
        <strain evidence="4">JCM 17066</strain>
    </source>
</reference>
<dbReference type="Proteomes" id="UP001596045">
    <property type="component" value="Unassembled WGS sequence"/>
</dbReference>
<dbReference type="InterPro" id="IPR013783">
    <property type="entry name" value="Ig-like_fold"/>
</dbReference>
<dbReference type="PANTHER" id="PTHR38731">
    <property type="entry name" value="LIPL45-RELATED LIPOPROTEIN-RELATED"/>
    <property type="match status" value="1"/>
</dbReference>
<accession>A0ABW0MHT0</accession>
<dbReference type="CDD" id="cd00118">
    <property type="entry name" value="LysM"/>
    <property type="match status" value="1"/>
</dbReference>
<dbReference type="InterPro" id="IPR016930">
    <property type="entry name" value="UCP029644"/>
</dbReference>
<comment type="caution">
    <text evidence="3">The sequence shown here is derived from an EMBL/GenBank/DDBJ whole genome shotgun (WGS) entry which is preliminary data.</text>
</comment>
<dbReference type="Gene3D" id="2.60.120.1440">
    <property type="match status" value="1"/>
</dbReference>
<dbReference type="EMBL" id="JBHSMT010000031">
    <property type="protein sequence ID" value="MFC5476466.1"/>
    <property type="molecule type" value="Genomic_DNA"/>
</dbReference>
<dbReference type="RefSeq" id="WP_379000690.1">
    <property type="nucleotide sequence ID" value="NZ_JBHSMT010000031.1"/>
</dbReference>
<evidence type="ECO:0000259" key="2">
    <source>
        <dbReference type="PROSITE" id="PS51782"/>
    </source>
</evidence>